<accession>A0A975GQC6</accession>
<proteinExistence type="predicted"/>
<dbReference type="Proteomes" id="UP000663722">
    <property type="component" value="Chromosome"/>
</dbReference>
<evidence type="ECO:0000313" key="3">
    <source>
        <dbReference type="Proteomes" id="UP000663722"/>
    </source>
</evidence>
<dbReference type="EMBL" id="CP061800">
    <property type="protein sequence ID" value="QTA89744.1"/>
    <property type="molecule type" value="Genomic_DNA"/>
</dbReference>
<organism evidence="2 3">
    <name type="scientific">Desulfonema magnum</name>
    <dbReference type="NCBI Taxonomy" id="45655"/>
    <lineage>
        <taxon>Bacteria</taxon>
        <taxon>Pseudomonadati</taxon>
        <taxon>Thermodesulfobacteriota</taxon>
        <taxon>Desulfobacteria</taxon>
        <taxon>Desulfobacterales</taxon>
        <taxon>Desulfococcaceae</taxon>
        <taxon>Desulfonema</taxon>
    </lineage>
</organism>
<gene>
    <name evidence="2" type="ORF">dnm_058010</name>
</gene>
<evidence type="ECO:0000256" key="1">
    <source>
        <dbReference type="SAM" id="MobiDB-lite"/>
    </source>
</evidence>
<dbReference type="KEGG" id="dmm:dnm_058010"/>
<protein>
    <submittedName>
        <fullName evidence="2">Uncharacterized protein</fullName>
    </submittedName>
</protein>
<evidence type="ECO:0000313" key="2">
    <source>
        <dbReference type="EMBL" id="QTA89744.1"/>
    </source>
</evidence>
<dbReference type="AlphaFoldDB" id="A0A975GQC6"/>
<sequence length="43" mass="4712">MMNLPADNSLDGGETRPFPATGKKPGFFAAPRTVRKFFDLLTV</sequence>
<keyword evidence="3" id="KW-1185">Reference proteome</keyword>
<reference evidence="2" key="1">
    <citation type="journal article" date="2021" name="Microb. Physiol.">
        <title>Proteogenomic Insights into the Physiology of Marine, Sulfate-Reducing, Filamentous Desulfonema limicola and Desulfonema magnum.</title>
        <authorList>
            <person name="Schnaars V."/>
            <person name="Wohlbrand L."/>
            <person name="Scheve S."/>
            <person name="Hinrichs C."/>
            <person name="Reinhardt R."/>
            <person name="Rabus R."/>
        </authorList>
    </citation>
    <scope>NUCLEOTIDE SEQUENCE</scope>
    <source>
        <strain evidence="2">4be13</strain>
    </source>
</reference>
<feature type="region of interest" description="Disordered" evidence="1">
    <location>
        <begin position="1"/>
        <end position="25"/>
    </location>
</feature>
<name>A0A975GQC6_9BACT</name>